<keyword evidence="2" id="KW-0560">Oxidoreductase</keyword>
<sequence length="331" mass="34669">MNVLVTGGGGFLGQAVCRLLAARGDRVTAFQRSRRPELDAYGVLQRTGDVRDLDRVRAVAAGHDAVVHCAALAGLWGAASDFRAINVHGTAHVVDACLSAGIGRLVHVSSPSVVHDGRDLEGVDESVPYARRHLAPYPATKAAAERIVLAASGSRLATVALRPHLIWGPGDPHFLPQLTARARRGRLLLPRAPGKLIDTVYVDNAAEACLLALDALAPGRPVAGRAYFVAQDEPVPIAQWVNGLLAAAGLGPVRPRVPARLARLAAGLVEHGCRLAGTSPPLTRMIAVQATTSHWFDLSAARRDLGYAPRVTTAEGLSRLAAHLSAAPAGS</sequence>
<dbReference type="Pfam" id="PF01073">
    <property type="entry name" value="3Beta_HSD"/>
    <property type="match status" value="1"/>
</dbReference>
<dbReference type="PROSITE" id="PS00061">
    <property type="entry name" value="ADH_SHORT"/>
    <property type="match status" value="1"/>
</dbReference>
<dbReference type="SUPFAM" id="SSF51735">
    <property type="entry name" value="NAD(P)-binding Rossmann-fold domains"/>
    <property type="match status" value="1"/>
</dbReference>
<dbReference type="InterPro" id="IPR036291">
    <property type="entry name" value="NAD(P)-bd_dom_sf"/>
</dbReference>
<proteinExistence type="inferred from homology"/>
<dbReference type="OrthoDB" id="3174087at2"/>
<name>A0A1I0JLD6_9ACTN</name>
<feature type="domain" description="3-beta hydroxysteroid dehydrogenase/isomerase" evidence="3">
    <location>
        <begin position="4"/>
        <end position="247"/>
    </location>
</feature>
<evidence type="ECO:0000313" key="5">
    <source>
        <dbReference type="Proteomes" id="UP000199361"/>
    </source>
</evidence>
<dbReference type="STRING" id="568860.SAMN05421811_10612"/>
<dbReference type="Proteomes" id="UP000199361">
    <property type="component" value="Unassembled WGS sequence"/>
</dbReference>
<comment type="similarity">
    <text evidence="1">Belongs to the 3-beta-HSD family.</text>
</comment>
<dbReference type="GO" id="GO:0006694">
    <property type="term" value="P:steroid biosynthetic process"/>
    <property type="evidence" value="ECO:0007669"/>
    <property type="project" value="InterPro"/>
</dbReference>
<dbReference type="EMBL" id="FOHX01000006">
    <property type="protein sequence ID" value="SEU11309.1"/>
    <property type="molecule type" value="Genomic_DNA"/>
</dbReference>
<dbReference type="GO" id="GO:0016616">
    <property type="term" value="F:oxidoreductase activity, acting on the CH-OH group of donors, NAD or NADP as acceptor"/>
    <property type="evidence" value="ECO:0007669"/>
    <property type="project" value="InterPro"/>
</dbReference>
<dbReference type="PANTHER" id="PTHR43245">
    <property type="entry name" value="BIFUNCTIONAL POLYMYXIN RESISTANCE PROTEIN ARNA"/>
    <property type="match status" value="1"/>
</dbReference>
<dbReference type="RefSeq" id="WP_091083036.1">
    <property type="nucleotide sequence ID" value="NZ_FOHX01000006.1"/>
</dbReference>
<dbReference type="Gene3D" id="3.40.50.720">
    <property type="entry name" value="NAD(P)-binding Rossmann-like Domain"/>
    <property type="match status" value="1"/>
</dbReference>
<dbReference type="AlphaFoldDB" id="A0A1I0JLD6"/>
<dbReference type="InterPro" id="IPR050177">
    <property type="entry name" value="Lipid_A_modif_metabolic_enz"/>
</dbReference>
<dbReference type="InterPro" id="IPR020904">
    <property type="entry name" value="Sc_DH/Rdtase_CS"/>
</dbReference>
<dbReference type="InterPro" id="IPR002225">
    <property type="entry name" value="3Beta_OHSteriod_DH/Estase"/>
</dbReference>
<evidence type="ECO:0000259" key="3">
    <source>
        <dbReference type="Pfam" id="PF01073"/>
    </source>
</evidence>
<dbReference type="PANTHER" id="PTHR43245:SF51">
    <property type="entry name" value="SHORT CHAIN DEHYDROGENASE_REDUCTASE FAMILY 42E, MEMBER 2"/>
    <property type="match status" value="1"/>
</dbReference>
<evidence type="ECO:0000313" key="4">
    <source>
        <dbReference type="EMBL" id="SEU11309.1"/>
    </source>
</evidence>
<keyword evidence="5" id="KW-1185">Reference proteome</keyword>
<reference evidence="4 5" key="1">
    <citation type="submission" date="2016-10" db="EMBL/GenBank/DDBJ databases">
        <authorList>
            <person name="de Groot N.N."/>
        </authorList>
    </citation>
    <scope>NUCLEOTIDE SEQUENCE [LARGE SCALE GENOMIC DNA]</scope>
    <source>
        <strain evidence="4 5">CGMCC 4.5598</strain>
    </source>
</reference>
<gene>
    <name evidence="4" type="ORF">SAMN05421811_10612</name>
</gene>
<evidence type="ECO:0000256" key="2">
    <source>
        <dbReference type="ARBA" id="ARBA00023002"/>
    </source>
</evidence>
<organism evidence="4 5">
    <name type="scientific">Nonomuraea wenchangensis</name>
    <dbReference type="NCBI Taxonomy" id="568860"/>
    <lineage>
        <taxon>Bacteria</taxon>
        <taxon>Bacillati</taxon>
        <taxon>Actinomycetota</taxon>
        <taxon>Actinomycetes</taxon>
        <taxon>Streptosporangiales</taxon>
        <taxon>Streptosporangiaceae</taxon>
        <taxon>Nonomuraea</taxon>
    </lineage>
</organism>
<accession>A0A1I0JLD6</accession>
<protein>
    <submittedName>
        <fullName evidence="4">Nucleoside-diphosphate-sugar epimerase</fullName>
    </submittedName>
</protein>
<evidence type="ECO:0000256" key="1">
    <source>
        <dbReference type="ARBA" id="ARBA00009219"/>
    </source>
</evidence>